<dbReference type="InterPro" id="IPR036291">
    <property type="entry name" value="NAD(P)-bd_dom_sf"/>
</dbReference>
<keyword evidence="1" id="KW-0560">Oxidoreductase</keyword>
<dbReference type="PANTHER" id="PTHR43157:SF31">
    <property type="entry name" value="PHOSPHATIDYLINOSITOL-GLYCAN BIOSYNTHESIS CLASS F PROTEIN"/>
    <property type="match status" value="1"/>
</dbReference>
<dbReference type="Gene3D" id="3.40.50.720">
    <property type="entry name" value="NAD(P)-binding Rossmann-like Domain"/>
    <property type="match status" value="1"/>
</dbReference>
<dbReference type="STRING" id="307507.A0A2V0PIF8"/>
<dbReference type="SUPFAM" id="SSF51735">
    <property type="entry name" value="NAD(P)-binding Rossmann-fold domains"/>
    <property type="match status" value="1"/>
</dbReference>
<comment type="caution">
    <text evidence="3">The sequence shown here is derived from an EMBL/GenBank/DDBJ whole genome shotgun (WGS) entry which is preliminary data.</text>
</comment>
<keyword evidence="4" id="KW-1185">Reference proteome</keyword>
<dbReference type="EMBL" id="BDRX01000163">
    <property type="protein sequence ID" value="GBF99588.1"/>
    <property type="molecule type" value="Genomic_DNA"/>
</dbReference>
<protein>
    <submittedName>
        <fullName evidence="3">Uncharacterized protein</fullName>
    </submittedName>
</protein>
<dbReference type="PANTHER" id="PTHR43157">
    <property type="entry name" value="PHOSPHATIDYLINOSITOL-GLYCAN BIOSYNTHESIS CLASS F PROTEIN-RELATED"/>
    <property type="match status" value="1"/>
</dbReference>
<feature type="region of interest" description="Disordered" evidence="2">
    <location>
        <begin position="1"/>
        <end position="23"/>
    </location>
</feature>
<organism evidence="3 4">
    <name type="scientific">Raphidocelis subcapitata</name>
    <dbReference type="NCBI Taxonomy" id="307507"/>
    <lineage>
        <taxon>Eukaryota</taxon>
        <taxon>Viridiplantae</taxon>
        <taxon>Chlorophyta</taxon>
        <taxon>core chlorophytes</taxon>
        <taxon>Chlorophyceae</taxon>
        <taxon>CS clade</taxon>
        <taxon>Sphaeropleales</taxon>
        <taxon>Selenastraceae</taxon>
        <taxon>Raphidocelis</taxon>
    </lineage>
</organism>
<gene>
    <name evidence="3" type="ORF">Rsub_12213</name>
</gene>
<dbReference type="GO" id="GO:0016491">
    <property type="term" value="F:oxidoreductase activity"/>
    <property type="evidence" value="ECO:0007669"/>
    <property type="project" value="UniProtKB-KW"/>
</dbReference>
<evidence type="ECO:0000256" key="1">
    <source>
        <dbReference type="ARBA" id="ARBA00023002"/>
    </source>
</evidence>
<name>A0A2V0PIF8_9CHLO</name>
<proteinExistence type="predicted"/>
<evidence type="ECO:0000313" key="3">
    <source>
        <dbReference type="EMBL" id="GBF99588.1"/>
    </source>
</evidence>
<evidence type="ECO:0000256" key="2">
    <source>
        <dbReference type="SAM" id="MobiDB-lite"/>
    </source>
</evidence>
<sequence>MDADTILATPVKGAGGADARSPGSGDVITRATDFFGPALLTHLLLPALARGAPSRVVNVSSLGEAAGGLEWGDLRGVRAVAARGGAAFRDYAAAKLMLLVWGDELHRRLAGTGVDVFSVHPGVVSTPGEWKTAAWKPTSWLTWASALVHGQSVGWGATSMLFAATEPLLAGRGGVYIGPSYLQAFGYAGSNTARRRPLNPAAHNPAAARRLFDETTAILLAAAPRGARRFEGPGAAAAAADAVLPSPDALAAAALKAAAGGGGGGGGAAAAYAKGGARGAAPPAGAVRGDVLALAAAGDAEAEAEVEADAALLGLAAGVLQAIDDASAAGGDFQM</sequence>
<dbReference type="AlphaFoldDB" id="A0A2V0PIF8"/>
<reference evidence="3 4" key="1">
    <citation type="journal article" date="2018" name="Sci. Rep.">
        <title>Raphidocelis subcapitata (=Pseudokirchneriella subcapitata) provides an insight into genome evolution and environmental adaptations in the Sphaeropleales.</title>
        <authorList>
            <person name="Suzuki S."/>
            <person name="Yamaguchi H."/>
            <person name="Nakajima N."/>
            <person name="Kawachi M."/>
        </authorList>
    </citation>
    <scope>NUCLEOTIDE SEQUENCE [LARGE SCALE GENOMIC DNA]</scope>
    <source>
        <strain evidence="3 4">NIES-35</strain>
    </source>
</reference>
<accession>A0A2V0PIF8</accession>
<dbReference type="Proteomes" id="UP000247498">
    <property type="component" value="Unassembled WGS sequence"/>
</dbReference>
<dbReference type="OrthoDB" id="191139at2759"/>
<dbReference type="InParanoid" id="A0A2V0PIF8"/>
<evidence type="ECO:0000313" key="4">
    <source>
        <dbReference type="Proteomes" id="UP000247498"/>
    </source>
</evidence>